<dbReference type="Proteomes" id="UP001216638">
    <property type="component" value="Chromosome 1"/>
</dbReference>
<gene>
    <name evidence="2" type="ORF">MBRA1_001456</name>
</gene>
<feature type="compositionally biased region" description="Polar residues" evidence="1">
    <location>
        <begin position="185"/>
        <end position="208"/>
    </location>
</feature>
<protein>
    <submittedName>
        <fullName evidence="2">Uncharacterized protein</fullName>
    </submittedName>
</protein>
<evidence type="ECO:0000313" key="2">
    <source>
        <dbReference type="EMBL" id="WFC94820.1"/>
    </source>
</evidence>
<dbReference type="AlphaFoldDB" id="A0AAF0DRJ4"/>
<organism evidence="2 3">
    <name type="scientific">Malassezia brasiliensis</name>
    <dbReference type="NCBI Taxonomy" id="1821822"/>
    <lineage>
        <taxon>Eukaryota</taxon>
        <taxon>Fungi</taxon>
        <taxon>Dikarya</taxon>
        <taxon>Basidiomycota</taxon>
        <taxon>Ustilaginomycotina</taxon>
        <taxon>Malasseziomycetes</taxon>
        <taxon>Malasseziales</taxon>
        <taxon>Malasseziaceae</taxon>
        <taxon>Malassezia</taxon>
    </lineage>
</organism>
<feature type="region of interest" description="Disordered" evidence="1">
    <location>
        <begin position="278"/>
        <end position="329"/>
    </location>
</feature>
<sequence>MAGASARVGEDVEQRSNLIKLAADGYLDSHLVDRKVRLNQAEIRGHDALAASTETQTHIALTAQNLDQIPEAEQLAPGIRLPEHVISSVPPVAGSSCSTQGTDEASPGELAGDLEPSVPPELDPRTPVFRPGHPSAGSVFSVAVQPGSPRSVATMEMDRGPERPLRAASSVDVSMQTSSDRDPSSSRATTPVNSGRDSGSVAPNTQDTSRPESLADSEAGSLLSNTSHTAFSAEVREQELAIEQQRMREREQDGGELGIGGPIAVPFARLPDHLVQLRGSQSHHSMSSAATAASSPAASVREYDQEAPGSPTRGSVWGPCEEAADPPRP</sequence>
<accession>A0AAF0DRJ4</accession>
<feature type="region of interest" description="Disordered" evidence="1">
    <location>
        <begin position="91"/>
        <end position="264"/>
    </location>
</feature>
<reference evidence="2" key="1">
    <citation type="submission" date="2023-03" db="EMBL/GenBank/DDBJ databases">
        <title>Mating type loci evolution in Malassezia.</title>
        <authorList>
            <person name="Coelho M.A."/>
        </authorList>
    </citation>
    <scope>NUCLEOTIDE SEQUENCE</scope>
    <source>
        <strain evidence="2">CBS 14135</strain>
    </source>
</reference>
<keyword evidence="3" id="KW-1185">Reference proteome</keyword>
<proteinExistence type="predicted"/>
<name>A0AAF0DRJ4_9BASI</name>
<feature type="compositionally biased region" description="Basic and acidic residues" evidence="1">
    <location>
        <begin position="234"/>
        <end position="253"/>
    </location>
</feature>
<evidence type="ECO:0000256" key="1">
    <source>
        <dbReference type="SAM" id="MobiDB-lite"/>
    </source>
</evidence>
<feature type="compositionally biased region" description="Low complexity" evidence="1">
    <location>
        <begin position="280"/>
        <end position="299"/>
    </location>
</feature>
<dbReference type="EMBL" id="CP119951">
    <property type="protein sequence ID" value="WFC94820.1"/>
    <property type="molecule type" value="Genomic_DNA"/>
</dbReference>
<feature type="compositionally biased region" description="Basic and acidic residues" evidence="1">
    <location>
        <begin position="156"/>
        <end position="165"/>
    </location>
</feature>
<evidence type="ECO:0000313" key="3">
    <source>
        <dbReference type="Proteomes" id="UP001216638"/>
    </source>
</evidence>